<feature type="transmembrane region" description="Helical" evidence="1">
    <location>
        <begin position="12"/>
        <end position="33"/>
    </location>
</feature>
<reference evidence="2 3" key="1">
    <citation type="submission" date="2023-05" db="EMBL/GenBank/DDBJ databases">
        <title>Actinoplanes sp. NEAU-A12 genome sequencing.</title>
        <authorList>
            <person name="Wang Z.-S."/>
        </authorList>
    </citation>
    <scope>NUCLEOTIDE SEQUENCE [LARGE SCALE GENOMIC DNA]</scope>
    <source>
        <strain evidence="2 3">NEAU-A12</strain>
    </source>
</reference>
<evidence type="ECO:0000313" key="2">
    <source>
        <dbReference type="EMBL" id="MDI6099476.1"/>
    </source>
</evidence>
<feature type="transmembrane region" description="Helical" evidence="1">
    <location>
        <begin position="53"/>
        <end position="78"/>
    </location>
</feature>
<dbReference type="RefSeq" id="WP_282759680.1">
    <property type="nucleotide sequence ID" value="NZ_JASCTH010000007.1"/>
</dbReference>
<name>A0ABT6WIB4_9ACTN</name>
<keyword evidence="1" id="KW-0472">Membrane</keyword>
<keyword evidence="1" id="KW-0812">Transmembrane</keyword>
<keyword evidence="3" id="KW-1185">Reference proteome</keyword>
<dbReference type="EMBL" id="JASCTH010000007">
    <property type="protein sequence ID" value="MDI6099476.1"/>
    <property type="molecule type" value="Genomic_DNA"/>
</dbReference>
<keyword evidence="1" id="KW-1133">Transmembrane helix</keyword>
<comment type="caution">
    <text evidence="2">The sequence shown here is derived from an EMBL/GenBank/DDBJ whole genome shotgun (WGS) entry which is preliminary data.</text>
</comment>
<dbReference type="Pfam" id="PF03596">
    <property type="entry name" value="Cad"/>
    <property type="match status" value="1"/>
</dbReference>
<proteinExistence type="predicted"/>
<organism evidence="2 3">
    <name type="scientific">Actinoplanes sandaracinus</name>
    <dbReference type="NCBI Taxonomy" id="3045177"/>
    <lineage>
        <taxon>Bacteria</taxon>
        <taxon>Bacillati</taxon>
        <taxon>Actinomycetota</taxon>
        <taxon>Actinomycetes</taxon>
        <taxon>Micromonosporales</taxon>
        <taxon>Micromonosporaceae</taxon>
        <taxon>Actinoplanes</taxon>
    </lineage>
</organism>
<evidence type="ECO:0000256" key="1">
    <source>
        <dbReference type="SAM" id="Phobius"/>
    </source>
</evidence>
<accession>A0ABT6WIB4</accession>
<feature type="transmembrane region" description="Helical" evidence="1">
    <location>
        <begin position="143"/>
        <end position="165"/>
    </location>
</feature>
<dbReference type="InterPro" id="IPR004676">
    <property type="entry name" value="Cd-R_transporter"/>
</dbReference>
<evidence type="ECO:0000313" key="3">
    <source>
        <dbReference type="Proteomes" id="UP001241758"/>
    </source>
</evidence>
<dbReference type="Proteomes" id="UP001241758">
    <property type="component" value="Unassembled WGS sequence"/>
</dbReference>
<feature type="transmembrane region" description="Helical" evidence="1">
    <location>
        <begin position="177"/>
        <end position="195"/>
    </location>
</feature>
<protein>
    <submittedName>
        <fullName evidence="2">Cadmium resistance transporter</fullName>
    </submittedName>
</protein>
<sequence length="202" mass="20527">MEAELNAGVIGQAVGLFTATNIDDIVILALFFARGAGRRHTTRDILTGQYLGFAGIVAVAVAAAIGVTFLPGAALPYLGLLPLLLGVKAAAQAWRDRGEDEDDDVSGTGGPGVLTVASVTFANGGDNIGVYVPVFATTGAGGMVVFVAVFLLLVAVWVAAGRFFATRPVVARALGRWGHVLLPVVLIGVGVLILAEGGAFGL</sequence>
<gene>
    <name evidence="2" type="ORF">QLQ12_12810</name>
</gene>